<feature type="non-terminal residue" evidence="1">
    <location>
        <position position="1"/>
    </location>
</feature>
<sequence length="388" mass="41262">SSNSHSALEGIQGAGPIHLRDDQVNHLDFFNGTFAEQFDFKVTSNGTVITGSLERTGTGNLTMQFNGGEYIELDCTPAKTVIITAGTDITPVLRYYYILQSAPTVIAEGTGWPAGEHIKIAKVNVPLAVFVQTKNVYSNQNINNMNAFVAGDLSGMLVHLGHKIRESVGATYESGLAGAAGGGKYLDVSGGTTVRFKMDAGVIMQMHDHDFNAVDTSTGSLVLVRNFSGTNWNDISNIYDIVNDNLGATINNRHFNLVVIGIASKETDYVMINTPSGSYASGTNGLNQAKEDKDKFDDYTIPAEFKGVATLICRLTIKKAASAWVVHQIKDYRGINPAVLLGATLGGGYSDVDAIAAVEGESTLVLSGTVTNPASNKGYATGTTGQFR</sequence>
<proteinExistence type="predicted"/>
<comment type="caution">
    <text evidence="1">The sequence shown here is derived from an EMBL/GenBank/DDBJ whole genome shotgun (WGS) entry which is preliminary data.</text>
</comment>
<reference evidence="1" key="1">
    <citation type="journal article" date="2015" name="Nature">
        <title>Complex archaea that bridge the gap between prokaryotes and eukaryotes.</title>
        <authorList>
            <person name="Spang A."/>
            <person name="Saw J.H."/>
            <person name="Jorgensen S.L."/>
            <person name="Zaremba-Niedzwiedzka K."/>
            <person name="Martijn J."/>
            <person name="Lind A.E."/>
            <person name="van Eijk R."/>
            <person name="Schleper C."/>
            <person name="Guy L."/>
            <person name="Ettema T.J."/>
        </authorList>
    </citation>
    <scope>NUCLEOTIDE SEQUENCE</scope>
</reference>
<protein>
    <submittedName>
        <fullName evidence="1">Uncharacterized protein</fullName>
    </submittedName>
</protein>
<accession>A0A0F8XYB3</accession>
<evidence type="ECO:0000313" key="1">
    <source>
        <dbReference type="EMBL" id="KKK73988.1"/>
    </source>
</evidence>
<dbReference type="EMBL" id="LAZR01056531">
    <property type="protein sequence ID" value="KKK73988.1"/>
    <property type="molecule type" value="Genomic_DNA"/>
</dbReference>
<feature type="non-terminal residue" evidence="1">
    <location>
        <position position="388"/>
    </location>
</feature>
<organism evidence="1">
    <name type="scientific">marine sediment metagenome</name>
    <dbReference type="NCBI Taxonomy" id="412755"/>
    <lineage>
        <taxon>unclassified sequences</taxon>
        <taxon>metagenomes</taxon>
        <taxon>ecological metagenomes</taxon>
    </lineage>
</organism>
<gene>
    <name evidence="1" type="ORF">LCGC14_2888280</name>
</gene>
<name>A0A0F8XYB3_9ZZZZ</name>
<dbReference type="AlphaFoldDB" id="A0A0F8XYB3"/>